<accession>A0A8H4UNW6</accession>
<evidence type="ECO:0008006" key="3">
    <source>
        <dbReference type="Google" id="ProtNLM"/>
    </source>
</evidence>
<dbReference type="Proteomes" id="UP000635477">
    <property type="component" value="Unassembled WGS sequence"/>
</dbReference>
<dbReference type="EMBL" id="JABEYC010000213">
    <property type="protein sequence ID" value="KAF4980671.1"/>
    <property type="molecule type" value="Genomic_DNA"/>
</dbReference>
<organism evidence="1 2">
    <name type="scientific">Fusarium zealandicum</name>
    <dbReference type="NCBI Taxonomy" id="1053134"/>
    <lineage>
        <taxon>Eukaryota</taxon>
        <taxon>Fungi</taxon>
        <taxon>Dikarya</taxon>
        <taxon>Ascomycota</taxon>
        <taxon>Pezizomycotina</taxon>
        <taxon>Sordariomycetes</taxon>
        <taxon>Hypocreomycetidae</taxon>
        <taxon>Hypocreales</taxon>
        <taxon>Nectriaceae</taxon>
        <taxon>Fusarium</taxon>
        <taxon>Fusarium staphyleae species complex</taxon>
    </lineage>
</organism>
<reference evidence="1" key="1">
    <citation type="journal article" date="2020" name="BMC Genomics">
        <title>Correction to: Identification and distribution of gene clusters required for synthesis of sphingolipid metabolism inhibitors in diverse species of the filamentous fungus Fusarium.</title>
        <authorList>
            <person name="Kim H.S."/>
            <person name="Lohmar J.M."/>
            <person name="Busman M."/>
            <person name="Brown D.W."/>
            <person name="Naumann T.A."/>
            <person name="Divon H.H."/>
            <person name="Lysoe E."/>
            <person name="Uhlig S."/>
            <person name="Proctor R.H."/>
        </authorList>
    </citation>
    <scope>NUCLEOTIDE SEQUENCE</scope>
    <source>
        <strain evidence="1">NRRL 22465</strain>
    </source>
</reference>
<gene>
    <name evidence="1" type="ORF">FZEAL_3339</name>
</gene>
<keyword evidence="2" id="KW-1185">Reference proteome</keyword>
<dbReference type="PANTHER" id="PTHR10285">
    <property type="entry name" value="URIDINE KINASE"/>
    <property type="match status" value="1"/>
</dbReference>
<name>A0A8H4UNW6_9HYPO</name>
<dbReference type="AlphaFoldDB" id="A0A8H4UNW6"/>
<proteinExistence type="predicted"/>
<dbReference type="SUPFAM" id="SSF52540">
    <property type="entry name" value="P-loop containing nucleoside triphosphate hydrolases"/>
    <property type="match status" value="2"/>
</dbReference>
<dbReference type="OrthoDB" id="347435at2759"/>
<dbReference type="Gene3D" id="3.40.50.300">
    <property type="entry name" value="P-loop containing nucleotide triphosphate hydrolases"/>
    <property type="match status" value="1"/>
</dbReference>
<reference evidence="1" key="2">
    <citation type="submission" date="2020-05" db="EMBL/GenBank/DDBJ databases">
        <authorList>
            <person name="Kim H.-S."/>
            <person name="Proctor R.H."/>
            <person name="Brown D.W."/>
        </authorList>
    </citation>
    <scope>NUCLEOTIDE SEQUENCE</scope>
    <source>
        <strain evidence="1">NRRL 22465</strain>
    </source>
</reference>
<evidence type="ECO:0000313" key="2">
    <source>
        <dbReference type="Proteomes" id="UP000635477"/>
    </source>
</evidence>
<dbReference type="InterPro" id="IPR027417">
    <property type="entry name" value="P-loop_NTPase"/>
</dbReference>
<protein>
    <recommendedName>
        <fullName evidence="3">D-glycerate 3-kinase</fullName>
    </recommendedName>
</protein>
<sequence length="323" mass="36111">MIDLNSIEAVLAIFVPLIHAHRQKTPEPYVLGLSGLQGSGKSTWAAALSQALATQHNFKTRVMSLDDLYHDHEELVAIRTANPDNGLLQTRGQPGTHDEALAKAFFSQVRGSSPEQARQGTGKVSIKWPAYDKSLHGGLGGRVPVEDWEQVSLDQGLDVLIFEGWCLGFKPLTRDEVTQKWKQARASAGTATEESNDLLSVDTLASHDLGHLLLINENLQRYCEAFTGPQHFDGFLHLSTGKLVHVYEWRLDQERALRRHKPGMTDEQVIKFVRGYMPAYELYLNSLQTEDFFRGSGDGADAKQHVQVVLSRTRDVIHVKELH</sequence>
<comment type="caution">
    <text evidence="1">The sequence shown here is derived from an EMBL/GenBank/DDBJ whole genome shotgun (WGS) entry which is preliminary data.</text>
</comment>
<evidence type="ECO:0000313" key="1">
    <source>
        <dbReference type="EMBL" id="KAF4980671.1"/>
    </source>
</evidence>